<evidence type="ECO:0000256" key="1">
    <source>
        <dbReference type="ARBA" id="ARBA00022722"/>
    </source>
</evidence>
<reference evidence="5 6" key="1">
    <citation type="submission" date="2023-04" db="EMBL/GenBank/DDBJ databases">
        <title>Forest soil microbial communities from Buena Vista Peninsula, Colon Province, Panama.</title>
        <authorList>
            <person name="Bouskill N."/>
        </authorList>
    </citation>
    <scope>NUCLEOTIDE SEQUENCE [LARGE SCALE GENOMIC DNA]</scope>
    <source>
        <strain evidence="5 6">CFH S0262</strain>
    </source>
</reference>
<sequence>MIWSDMDLAFFDVESTSPDPKTARIVTACVGRVDGSTVTSKTWLADPGCEIPAGATEIHGITTEHAREHGRPHDEVVNEVADEIVNMWAEDRVLCAFNAVYDLTVLHTQTAGRFTVDGPVCDPYVLDRGLDTYRRGSRKLGAVCEHYGVKLDNAHEAEADAIAAARLAWMMPRRYPILTLIGPNELMAKQTEMHRERQLDYIAYRKREGKPTDDINTAWPLAA</sequence>
<protein>
    <submittedName>
        <fullName evidence="5">DNA polymerase III alpha subunit (Gram-positive type)</fullName>
    </submittedName>
</protein>
<accession>A0ABT6MEY9</accession>
<dbReference type="Pfam" id="PF00929">
    <property type="entry name" value="RNase_T"/>
    <property type="match status" value="1"/>
</dbReference>
<dbReference type="PANTHER" id="PTHR30231">
    <property type="entry name" value="DNA POLYMERASE III SUBUNIT EPSILON"/>
    <property type="match status" value="1"/>
</dbReference>
<dbReference type="CDD" id="cd06127">
    <property type="entry name" value="DEDDh"/>
    <property type="match status" value="1"/>
</dbReference>
<keyword evidence="6" id="KW-1185">Reference proteome</keyword>
<keyword evidence="3" id="KW-0269">Exonuclease</keyword>
<organism evidence="5 6">
    <name type="scientific">Prescottella agglutinans</name>
    <dbReference type="NCBI Taxonomy" id="1644129"/>
    <lineage>
        <taxon>Bacteria</taxon>
        <taxon>Bacillati</taxon>
        <taxon>Actinomycetota</taxon>
        <taxon>Actinomycetes</taxon>
        <taxon>Mycobacteriales</taxon>
        <taxon>Nocardiaceae</taxon>
        <taxon>Prescottella</taxon>
    </lineage>
</organism>
<evidence type="ECO:0000313" key="6">
    <source>
        <dbReference type="Proteomes" id="UP001160334"/>
    </source>
</evidence>
<dbReference type="InterPro" id="IPR013520">
    <property type="entry name" value="Ribonucl_H"/>
</dbReference>
<dbReference type="EMBL" id="JARXVC010000011">
    <property type="protein sequence ID" value="MDH6282885.1"/>
    <property type="molecule type" value="Genomic_DNA"/>
</dbReference>
<keyword evidence="2" id="KW-0378">Hydrolase</keyword>
<proteinExistence type="predicted"/>
<dbReference type="Gene3D" id="3.30.420.10">
    <property type="entry name" value="Ribonuclease H-like superfamily/Ribonuclease H"/>
    <property type="match status" value="1"/>
</dbReference>
<evidence type="ECO:0000256" key="2">
    <source>
        <dbReference type="ARBA" id="ARBA00022801"/>
    </source>
</evidence>
<evidence type="ECO:0000256" key="3">
    <source>
        <dbReference type="ARBA" id="ARBA00022839"/>
    </source>
</evidence>
<dbReference type="SMART" id="SM00479">
    <property type="entry name" value="EXOIII"/>
    <property type="match status" value="1"/>
</dbReference>
<feature type="domain" description="Exonuclease" evidence="4">
    <location>
        <begin position="7"/>
        <end position="177"/>
    </location>
</feature>
<keyword evidence="1" id="KW-0540">Nuclease</keyword>
<evidence type="ECO:0000259" key="4">
    <source>
        <dbReference type="SMART" id="SM00479"/>
    </source>
</evidence>
<gene>
    <name evidence="5" type="ORF">M2280_004122</name>
</gene>
<dbReference type="SUPFAM" id="SSF53098">
    <property type="entry name" value="Ribonuclease H-like"/>
    <property type="match status" value="1"/>
</dbReference>
<name>A0ABT6MEY9_9NOCA</name>
<dbReference type="NCBIfam" id="NF005927">
    <property type="entry name" value="PRK07942.1"/>
    <property type="match status" value="1"/>
</dbReference>
<dbReference type="PANTHER" id="PTHR30231:SF4">
    <property type="entry name" value="PROTEIN NEN2"/>
    <property type="match status" value="1"/>
</dbReference>
<comment type="caution">
    <text evidence="5">The sequence shown here is derived from an EMBL/GenBank/DDBJ whole genome shotgun (WGS) entry which is preliminary data.</text>
</comment>
<dbReference type="Proteomes" id="UP001160334">
    <property type="component" value="Unassembled WGS sequence"/>
</dbReference>
<dbReference type="InterPro" id="IPR036397">
    <property type="entry name" value="RNaseH_sf"/>
</dbReference>
<dbReference type="InterPro" id="IPR012337">
    <property type="entry name" value="RNaseH-like_sf"/>
</dbReference>
<evidence type="ECO:0000313" key="5">
    <source>
        <dbReference type="EMBL" id="MDH6282885.1"/>
    </source>
</evidence>